<dbReference type="RefSeq" id="WP_221056708.1">
    <property type="nucleotide sequence ID" value="NZ_AP019781.1"/>
</dbReference>
<organism evidence="2 3">
    <name type="scientific">Methanoculleus chikugoensis</name>
    <dbReference type="NCBI Taxonomy" id="118126"/>
    <lineage>
        <taxon>Archaea</taxon>
        <taxon>Methanobacteriati</taxon>
        <taxon>Methanobacteriota</taxon>
        <taxon>Stenosarchaea group</taxon>
        <taxon>Methanomicrobia</taxon>
        <taxon>Methanomicrobiales</taxon>
        <taxon>Methanomicrobiaceae</taxon>
        <taxon>Methanoculleus</taxon>
    </lineage>
</organism>
<feature type="domain" description="Glycosyltransferase 2-like" evidence="1">
    <location>
        <begin position="13"/>
        <end position="114"/>
    </location>
</feature>
<dbReference type="Pfam" id="PF00535">
    <property type="entry name" value="Glycos_transf_2"/>
    <property type="match status" value="1"/>
</dbReference>
<reference evidence="2 3" key="1">
    <citation type="submission" date="2019-06" db="EMBL/GenBank/DDBJ databases">
        <title>Complete genome sequence of Methanoculleus chikugoensis strain MG62.</title>
        <authorList>
            <person name="Asakawa S."/>
            <person name="Dianou D."/>
        </authorList>
    </citation>
    <scope>NUCLEOTIDE SEQUENCE [LARGE SCALE GENOMIC DNA]</scope>
    <source>
        <strain evidence="2 3">MG62</strain>
    </source>
</reference>
<dbReference type="InterPro" id="IPR001173">
    <property type="entry name" value="Glyco_trans_2-like"/>
</dbReference>
<evidence type="ECO:0000313" key="3">
    <source>
        <dbReference type="Proteomes" id="UP000824969"/>
    </source>
</evidence>
<evidence type="ECO:0000259" key="1">
    <source>
        <dbReference type="Pfam" id="PF00535"/>
    </source>
</evidence>
<dbReference type="Proteomes" id="UP000824969">
    <property type="component" value="Chromosome"/>
</dbReference>
<dbReference type="GO" id="GO:0016740">
    <property type="term" value="F:transferase activity"/>
    <property type="evidence" value="ECO:0007669"/>
    <property type="project" value="UniProtKB-KW"/>
</dbReference>
<proteinExistence type="predicted"/>
<name>A0ABM7H751_9EURY</name>
<evidence type="ECO:0000313" key="2">
    <source>
        <dbReference type="EMBL" id="BBL68636.1"/>
    </source>
</evidence>
<keyword evidence="3" id="KW-1185">Reference proteome</keyword>
<keyword evidence="2" id="KW-0808">Transferase</keyword>
<protein>
    <submittedName>
        <fullName evidence="2">Glycosyl transferase</fullName>
    </submittedName>
</protein>
<dbReference type="EMBL" id="AP019781">
    <property type="protein sequence ID" value="BBL68636.1"/>
    <property type="molecule type" value="Genomic_DNA"/>
</dbReference>
<dbReference type="GeneID" id="66131347"/>
<sequence>MTETELAPITLFVYNRPLHTRQTVEALQKNELASESEIFIYSDAPKTERAVEDVARVREYIKTIDGFKKVTIIERSENWGLADSIIDGVTKIVNDYGRVIVLEDDLVTSPYFLRFMNEGLEFYHCNPEIMSISGYTLPPVCMSFPENFPDDIYLNYRNSSWGWATWADRWNLVDWEIKDYRQFINDSERQKQFNRGGDDLTNMLKLQMEGKINSWAIRFSYAHFKHRMYSICPRYSYVNNIGLDGTGTHCDKTRIFENDLSRAKRTCTFIKDIQLNKDVMLEFWRFHRKKSLIVRGINKVSRDLFNRNVIR</sequence>
<accession>A0ABM7H751</accession>
<gene>
    <name evidence="2" type="ORF">MchiMG62_18170</name>
</gene>